<organism evidence="2 3">
    <name type="scientific">Maricaulis maris</name>
    <dbReference type="NCBI Taxonomy" id="74318"/>
    <lineage>
        <taxon>Bacteria</taxon>
        <taxon>Pseudomonadati</taxon>
        <taxon>Pseudomonadota</taxon>
        <taxon>Alphaproteobacteria</taxon>
        <taxon>Maricaulales</taxon>
        <taxon>Maricaulaceae</taxon>
        <taxon>Maricaulis</taxon>
    </lineage>
</organism>
<evidence type="ECO:0000259" key="1">
    <source>
        <dbReference type="PROSITE" id="PS51340"/>
    </source>
</evidence>
<dbReference type="GO" id="GO:0030151">
    <property type="term" value="F:molybdenum ion binding"/>
    <property type="evidence" value="ECO:0007669"/>
    <property type="project" value="InterPro"/>
</dbReference>
<gene>
    <name evidence="2" type="ORF">C7435_0466</name>
</gene>
<feature type="domain" description="MOSC" evidence="1">
    <location>
        <begin position="94"/>
        <end position="251"/>
    </location>
</feature>
<sequence length="255" mass="27771">MPQLTAITRFPVKGLGPDPLTTVPLRANHTLPMDRAFAIENGPSPFDAAAPGHVKKKHFLMLAGQAELARLICRYTEFDGRYTVSLDGSTSIAVTLDDADTHQPLFDCLQELVGDAIRGPLRLVHAPDQAMTDIPQPQISLINAASVRDLSTKVGQSLDPVRFRGNLLVDGLSPWEEFELVGQEVRIGGVKCRVESRIRRCAATSVHPGKGERDIDVPAALFEHYGHMDCGLYLTVLEDGEIALGERLNPIAAPH</sequence>
<comment type="caution">
    <text evidence="2">The sequence shown here is derived from an EMBL/GenBank/DDBJ whole genome shotgun (WGS) entry which is preliminary data.</text>
</comment>
<dbReference type="InterPro" id="IPR011037">
    <property type="entry name" value="Pyrv_Knase-like_insert_dom_sf"/>
</dbReference>
<dbReference type="Gene3D" id="2.40.33.20">
    <property type="entry name" value="PK beta-barrel domain-like"/>
    <property type="match status" value="1"/>
</dbReference>
<dbReference type="SUPFAM" id="SSF50800">
    <property type="entry name" value="PK beta-barrel domain-like"/>
    <property type="match status" value="1"/>
</dbReference>
<dbReference type="PROSITE" id="PS51340">
    <property type="entry name" value="MOSC"/>
    <property type="match status" value="1"/>
</dbReference>
<evidence type="ECO:0000313" key="2">
    <source>
        <dbReference type="EMBL" id="RKR04023.1"/>
    </source>
</evidence>
<evidence type="ECO:0000313" key="3">
    <source>
        <dbReference type="Proteomes" id="UP000273675"/>
    </source>
</evidence>
<accession>A0A495DM62</accession>
<dbReference type="EMBL" id="RBIM01000001">
    <property type="protein sequence ID" value="RKR04023.1"/>
    <property type="molecule type" value="Genomic_DNA"/>
</dbReference>
<dbReference type="GO" id="GO:0003824">
    <property type="term" value="F:catalytic activity"/>
    <property type="evidence" value="ECO:0007669"/>
    <property type="project" value="InterPro"/>
</dbReference>
<dbReference type="AlphaFoldDB" id="A0A495DM62"/>
<protein>
    <recommendedName>
        <fullName evidence="1">MOSC domain-containing protein</fullName>
    </recommendedName>
</protein>
<dbReference type="Proteomes" id="UP000273675">
    <property type="component" value="Unassembled WGS sequence"/>
</dbReference>
<name>A0A495DM62_9PROT</name>
<dbReference type="GO" id="GO:0030170">
    <property type="term" value="F:pyridoxal phosphate binding"/>
    <property type="evidence" value="ECO:0007669"/>
    <property type="project" value="InterPro"/>
</dbReference>
<dbReference type="InterPro" id="IPR005302">
    <property type="entry name" value="MoCF_Sase_C"/>
</dbReference>
<dbReference type="Pfam" id="PF03473">
    <property type="entry name" value="MOSC"/>
    <property type="match status" value="1"/>
</dbReference>
<dbReference type="OrthoDB" id="581532at2"/>
<proteinExistence type="predicted"/>
<reference evidence="2 3" key="1">
    <citation type="submission" date="2018-10" db="EMBL/GenBank/DDBJ databases">
        <title>Genomic Encyclopedia of Type Strains, Phase IV (KMG-IV): sequencing the most valuable type-strain genomes for metagenomic binning, comparative biology and taxonomic classification.</title>
        <authorList>
            <person name="Goeker M."/>
        </authorList>
    </citation>
    <scope>NUCLEOTIDE SEQUENCE [LARGE SCALE GENOMIC DNA]</scope>
    <source>
        <strain evidence="2 3">DSM 4734</strain>
    </source>
</reference>
<dbReference type="RefSeq" id="WP_121209865.1">
    <property type="nucleotide sequence ID" value="NZ_RBIM01000001.1"/>
</dbReference>